<sequence length="229" mass="24889">MRSCWLFPDNIFVCEEILKVVIERAHALANDCGSDRPARLRSGCMLLSSASSSVEQTASLAATMLCHAGGVNLIRLLYEHILPTLLLSSGEEKLGSAGQVCSMFEGFALAYVLLLSGTGIWGVGETSPAYTSIYTSKRQRVVDRHLGFMAKVMEGNIVLGCGEATWRAYVLCFVGLLVDFVPTWIPEVKLETLQKLASGLRKWHEGDLALSLLERGGPKAITLVVESLL</sequence>
<name>A0A0A9HGW3_ARUDO</name>
<dbReference type="PANTHER" id="PTHR33739">
    <property type="entry name" value="OS07G0681500 PROTEIN"/>
    <property type="match status" value="1"/>
</dbReference>
<accession>A0A0A9HGW3</accession>
<reference evidence="1" key="2">
    <citation type="journal article" date="2015" name="Data Brief">
        <title>Shoot transcriptome of the giant reed, Arundo donax.</title>
        <authorList>
            <person name="Barrero R.A."/>
            <person name="Guerrero F.D."/>
            <person name="Moolhuijzen P."/>
            <person name="Goolsby J.A."/>
            <person name="Tidwell J."/>
            <person name="Bellgard S.E."/>
            <person name="Bellgard M.I."/>
        </authorList>
    </citation>
    <scope>NUCLEOTIDE SEQUENCE</scope>
    <source>
        <tissue evidence="1">Shoot tissue taken approximately 20 cm above the soil surface</tissue>
    </source>
</reference>
<protein>
    <submittedName>
        <fullName evidence="1">Uncharacterized protein</fullName>
    </submittedName>
</protein>
<proteinExistence type="predicted"/>
<dbReference type="InterPro" id="IPR039638">
    <property type="entry name" value="MED33A/B"/>
</dbReference>
<dbReference type="GO" id="GO:0016592">
    <property type="term" value="C:mediator complex"/>
    <property type="evidence" value="ECO:0007669"/>
    <property type="project" value="InterPro"/>
</dbReference>
<dbReference type="AlphaFoldDB" id="A0A0A9HGW3"/>
<organism evidence="1">
    <name type="scientific">Arundo donax</name>
    <name type="common">Giant reed</name>
    <name type="synonym">Donax arundinaceus</name>
    <dbReference type="NCBI Taxonomy" id="35708"/>
    <lineage>
        <taxon>Eukaryota</taxon>
        <taxon>Viridiplantae</taxon>
        <taxon>Streptophyta</taxon>
        <taxon>Embryophyta</taxon>
        <taxon>Tracheophyta</taxon>
        <taxon>Spermatophyta</taxon>
        <taxon>Magnoliopsida</taxon>
        <taxon>Liliopsida</taxon>
        <taxon>Poales</taxon>
        <taxon>Poaceae</taxon>
        <taxon>PACMAD clade</taxon>
        <taxon>Arundinoideae</taxon>
        <taxon>Arundineae</taxon>
        <taxon>Arundo</taxon>
    </lineage>
</organism>
<evidence type="ECO:0000313" key="1">
    <source>
        <dbReference type="EMBL" id="JAE35997.1"/>
    </source>
</evidence>
<dbReference type="GO" id="GO:2000762">
    <property type="term" value="P:regulation of phenylpropanoid metabolic process"/>
    <property type="evidence" value="ECO:0007669"/>
    <property type="project" value="InterPro"/>
</dbReference>
<dbReference type="PANTHER" id="PTHR33739:SF10">
    <property type="entry name" value="OS05G0312000 PROTEIN"/>
    <property type="match status" value="1"/>
</dbReference>
<reference evidence="1" key="1">
    <citation type="submission" date="2014-09" db="EMBL/GenBank/DDBJ databases">
        <authorList>
            <person name="Magalhaes I.L.F."/>
            <person name="Oliveira U."/>
            <person name="Santos F.R."/>
            <person name="Vidigal T.H.D.A."/>
            <person name="Brescovit A.D."/>
            <person name="Santos A.J."/>
        </authorList>
    </citation>
    <scope>NUCLEOTIDE SEQUENCE</scope>
    <source>
        <tissue evidence="1">Shoot tissue taken approximately 20 cm above the soil surface</tissue>
    </source>
</reference>
<dbReference type="EMBL" id="GBRH01161899">
    <property type="protein sequence ID" value="JAE35997.1"/>
    <property type="molecule type" value="Transcribed_RNA"/>
</dbReference>